<name>A0ABP0URN9_9BRYO</name>
<organism evidence="1 2">
    <name type="scientific">Sphagnum troendelagicum</name>
    <dbReference type="NCBI Taxonomy" id="128251"/>
    <lineage>
        <taxon>Eukaryota</taxon>
        <taxon>Viridiplantae</taxon>
        <taxon>Streptophyta</taxon>
        <taxon>Embryophyta</taxon>
        <taxon>Bryophyta</taxon>
        <taxon>Sphagnophytina</taxon>
        <taxon>Sphagnopsida</taxon>
        <taxon>Sphagnales</taxon>
        <taxon>Sphagnaceae</taxon>
        <taxon>Sphagnum</taxon>
    </lineage>
</organism>
<proteinExistence type="predicted"/>
<gene>
    <name evidence="1" type="ORF">CSSPTR1EN2_LOCUS18569</name>
</gene>
<evidence type="ECO:0000313" key="2">
    <source>
        <dbReference type="Proteomes" id="UP001497512"/>
    </source>
</evidence>
<accession>A0ABP0URN9</accession>
<sequence>MMAGVVRWERVSEAVQTSKRENESQTLDWDITFDPPADPSKFLMGQGLHYPVIYDSAWPLNPSCRRVEKPLCPKKQDVVGSWALTGMTGTEEELVPINKTLCFPHRLTDKPFKSPSKRRGCLTTFTGLIALAKPEIFQLFQGLSLKGLEELEPSAVYRSMLEQLHAYDPKDAKACAMSIRLLLHLPVQLSDFSDPTQSPLSNHLRSRVILSAKGKHRLLTPRCDATIIQKMSRTNAVVLLQKCIRGRAAQIFMAGTHSRWQNSYEELNALDDEYRTTEANPATFEEVSEAAAVRTLVQEFMSEFLARLSIAQFDPVVMASHESTLHFNDEKKLPT</sequence>
<keyword evidence="2" id="KW-1185">Reference proteome</keyword>
<dbReference type="EMBL" id="OZ019897">
    <property type="protein sequence ID" value="CAK9227098.1"/>
    <property type="molecule type" value="Genomic_DNA"/>
</dbReference>
<evidence type="ECO:0000313" key="1">
    <source>
        <dbReference type="EMBL" id="CAK9227098.1"/>
    </source>
</evidence>
<protein>
    <submittedName>
        <fullName evidence="1">Uncharacterized protein</fullName>
    </submittedName>
</protein>
<dbReference type="Proteomes" id="UP001497512">
    <property type="component" value="Chromosome 5"/>
</dbReference>
<reference evidence="1" key="1">
    <citation type="submission" date="2024-02" db="EMBL/GenBank/DDBJ databases">
        <authorList>
            <consortium name="ELIXIR-Norway"/>
            <consortium name="Elixir Norway"/>
        </authorList>
    </citation>
    <scope>NUCLEOTIDE SEQUENCE</scope>
</reference>